<dbReference type="Gene3D" id="2.40.33.20">
    <property type="entry name" value="PK beta-barrel domain-like"/>
    <property type="match status" value="1"/>
</dbReference>
<reference evidence="2" key="1">
    <citation type="submission" date="2021-01" db="EMBL/GenBank/DDBJ databases">
        <title>Whole genome shotgun sequence of Virgisporangium ochraceum NBRC 16418.</title>
        <authorList>
            <person name="Komaki H."/>
            <person name="Tamura T."/>
        </authorList>
    </citation>
    <scope>NUCLEOTIDE SEQUENCE</scope>
    <source>
        <strain evidence="2">NBRC 16418</strain>
    </source>
</reference>
<dbReference type="AlphaFoldDB" id="A0A8J3ZPI4"/>
<evidence type="ECO:0000259" key="1">
    <source>
        <dbReference type="PROSITE" id="PS51340"/>
    </source>
</evidence>
<dbReference type="PROSITE" id="PS51340">
    <property type="entry name" value="MOSC"/>
    <property type="match status" value="1"/>
</dbReference>
<organism evidence="2 3">
    <name type="scientific">Virgisporangium ochraceum</name>
    <dbReference type="NCBI Taxonomy" id="65505"/>
    <lineage>
        <taxon>Bacteria</taxon>
        <taxon>Bacillati</taxon>
        <taxon>Actinomycetota</taxon>
        <taxon>Actinomycetes</taxon>
        <taxon>Micromonosporales</taxon>
        <taxon>Micromonosporaceae</taxon>
        <taxon>Virgisporangium</taxon>
    </lineage>
</organism>
<comment type="caution">
    <text evidence="2">The sequence shown here is derived from an EMBL/GenBank/DDBJ whole genome shotgun (WGS) entry which is preliminary data.</text>
</comment>
<dbReference type="EMBL" id="BOPH01000020">
    <property type="protein sequence ID" value="GIJ66682.1"/>
    <property type="molecule type" value="Genomic_DNA"/>
</dbReference>
<dbReference type="Pfam" id="PF03476">
    <property type="entry name" value="MOSC_N"/>
    <property type="match status" value="1"/>
</dbReference>
<accession>A0A8J3ZPI4</accession>
<dbReference type="Pfam" id="PF03473">
    <property type="entry name" value="MOSC"/>
    <property type="match status" value="1"/>
</dbReference>
<dbReference type="InterPro" id="IPR005303">
    <property type="entry name" value="MOCOS_middle"/>
</dbReference>
<dbReference type="GO" id="GO:0003824">
    <property type="term" value="F:catalytic activity"/>
    <property type="evidence" value="ECO:0007669"/>
    <property type="project" value="InterPro"/>
</dbReference>
<feature type="domain" description="MOSC" evidence="1">
    <location>
        <begin position="94"/>
        <end position="238"/>
    </location>
</feature>
<dbReference type="GO" id="GO:0030170">
    <property type="term" value="F:pyridoxal phosphate binding"/>
    <property type="evidence" value="ECO:0007669"/>
    <property type="project" value="InterPro"/>
</dbReference>
<dbReference type="Proteomes" id="UP000635606">
    <property type="component" value="Unassembled WGS sequence"/>
</dbReference>
<name>A0A8J3ZPI4_9ACTN</name>
<dbReference type="GO" id="GO:0030151">
    <property type="term" value="F:molybdenum ion binding"/>
    <property type="evidence" value="ECO:0007669"/>
    <property type="project" value="InterPro"/>
</dbReference>
<dbReference type="InterPro" id="IPR011037">
    <property type="entry name" value="Pyrv_Knase-like_insert_dom_sf"/>
</dbReference>
<keyword evidence="3" id="KW-1185">Reference proteome</keyword>
<dbReference type="InterPro" id="IPR005302">
    <property type="entry name" value="MoCF_Sase_C"/>
</dbReference>
<evidence type="ECO:0000313" key="3">
    <source>
        <dbReference type="Proteomes" id="UP000635606"/>
    </source>
</evidence>
<proteinExistence type="predicted"/>
<evidence type="ECO:0000313" key="2">
    <source>
        <dbReference type="EMBL" id="GIJ66682.1"/>
    </source>
</evidence>
<protein>
    <recommendedName>
        <fullName evidence="1">MOSC domain-containing protein</fullName>
    </recommendedName>
</protein>
<dbReference type="SUPFAM" id="SSF50800">
    <property type="entry name" value="PK beta-barrel domain-like"/>
    <property type="match status" value="1"/>
</dbReference>
<gene>
    <name evidence="2" type="ORF">Voc01_015990</name>
</gene>
<sequence length="244" mass="26552">MSANGTVDSVKIVEVRRFPVKSMRGEVVPSAEIGARGLAGDRWWAVRDPDGKLGSGKSTRRFRRMPGLFGFRAYAADPAPIVELPDGRRFAADDPAGHRAVGEVLGRTVTLAPETAVSHYDEGPVSLLTTASVRALEALTGGDVEPLRFRANLLIDVPGDGFPEDDWPGRRLRVGAEAVLRIVRPLTRCVMIDMAQGPARERNDLLRTLARHHDLTLGVFATVERPGRVAVDDTCAWEVGRDGR</sequence>